<feature type="domain" description="C2H2-type" evidence="9">
    <location>
        <begin position="536"/>
        <end position="565"/>
    </location>
</feature>
<dbReference type="InterPro" id="IPR012934">
    <property type="entry name" value="Znf_AD"/>
</dbReference>
<dbReference type="InterPro" id="IPR013087">
    <property type="entry name" value="Znf_C2H2_type"/>
</dbReference>
<feature type="binding site" evidence="7">
    <location>
        <position position="1929"/>
    </location>
    <ligand>
        <name>Zn(2+)</name>
        <dbReference type="ChEBI" id="CHEBI:29105"/>
    </ligand>
</feature>
<feature type="compositionally biased region" description="Polar residues" evidence="8">
    <location>
        <begin position="1076"/>
        <end position="1094"/>
    </location>
</feature>
<feature type="domain" description="C2H2-type" evidence="9">
    <location>
        <begin position="1568"/>
        <end position="1595"/>
    </location>
</feature>
<evidence type="ECO:0000259" key="9">
    <source>
        <dbReference type="PROSITE" id="PS50157"/>
    </source>
</evidence>
<dbReference type="InterPro" id="IPR019734">
    <property type="entry name" value="TPR_rpt"/>
</dbReference>
<feature type="domain" description="C2H2-type" evidence="9">
    <location>
        <begin position="2533"/>
        <end position="2560"/>
    </location>
</feature>
<feature type="binding site" evidence="7">
    <location>
        <position position="1926"/>
    </location>
    <ligand>
        <name>Zn(2+)</name>
        <dbReference type="ChEBI" id="CHEBI:29105"/>
    </ligand>
</feature>
<dbReference type="Gene3D" id="1.25.40.10">
    <property type="entry name" value="Tetratricopeptide repeat domain"/>
    <property type="match status" value="1"/>
</dbReference>
<dbReference type="GO" id="GO:0005634">
    <property type="term" value="C:nucleus"/>
    <property type="evidence" value="ECO:0007669"/>
    <property type="project" value="InterPro"/>
</dbReference>
<feature type="compositionally biased region" description="Acidic residues" evidence="8">
    <location>
        <begin position="145"/>
        <end position="161"/>
    </location>
</feature>
<dbReference type="InterPro" id="IPR011990">
    <property type="entry name" value="TPR-like_helical_dom_sf"/>
</dbReference>
<feature type="binding site" evidence="7">
    <location>
        <position position="55"/>
    </location>
    <ligand>
        <name>Zn(2+)</name>
        <dbReference type="ChEBI" id="CHEBI:29105"/>
    </ligand>
</feature>
<feature type="domain" description="C2H2-type" evidence="9">
    <location>
        <begin position="2505"/>
        <end position="2532"/>
    </location>
</feature>
<dbReference type="PANTHER" id="PTHR24379">
    <property type="entry name" value="KRAB AND ZINC FINGER DOMAIN-CONTAINING"/>
    <property type="match status" value="1"/>
</dbReference>
<dbReference type="Gene3D" id="3.30.160.60">
    <property type="entry name" value="Classic Zinc Finger"/>
    <property type="match status" value="19"/>
</dbReference>
<evidence type="ECO:0000256" key="6">
    <source>
        <dbReference type="PROSITE-ProRule" id="PRU00339"/>
    </source>
</evidence>
<feature type="domain" description="C2H2-type" evidence="9">
    <location>
        <begin position="1448"/>
        <end position="1476"/>
    </location>
</feature>
<feature type="domain" description="C2H2-type" evidence="9">
    <location>
        <begin position="212"/>
        <end position="240"/>
    </location>
</feature>
<feature type="binding site" evidence="7">
    <location>
        <position position="5"/>
    </location>
    <ligand>
        <name>Zn(2+)</name>
        <dbReference type="ChEBI" id="CHEBI:29105"/>
    </ligand>
</feature>
<accession>A0A1J1HW16</accession>
<dbReference type="Pfam" id="PF00096">
    <property type="entry name" value="zf-C2H2"/>
    <property type="match status" value="2"/>
</dbReference>
<dbReference type="PANTHER" id="PTHR24379:SF121">
    <property type="entry name" value="C2H2-TYPE DOMAIN-CONTAINING PROTEIN"/>
    <property type="match status" value="1"/>
</dbReference>
<feature type="domain" description="C2H2-type" evidence="9">
    <location>
        <begin position="1422"/>
        <end position="1449"/>
    </location>
</feature>
<keyword evidence="3 5" id="KW-0863">Zinc-finger</keyword>
<dbReference type="OrthoDB" id="79426at2759"/>
<feature type="domain" description="C2H2-type" evidence="9">
    <location>
        <begin position="2241"/>
        <end position="2263"/>
    </location>
</feature>
<dbReference type="Pfam" id="PF13894">
    <property type="entry name" value="zf-C2H2_4"/>
    <property type="match status" value="1"/>
</dbReference>
<feature type="region of interest" description="Disordered" evidence="8">
    <location>
        <begin position="128"/>
        <end position="163"/>
    </location>
</feature>
<feature type="domain" description="C2H2-type" evidence="9">
    <location>
        <begin position="1534"/>
        <end position="1561"/>
    </location>
</feature>
<organism evidence="11 12">
    <name type="scientific">Clunio marinus</name>
    <dbReference type="NCBI Taxonomy" id="568069"/>
    <lineage>
        <taxon>Eukaryota</taxon>
        <taxon>Metazoa</taxon>
        <taxon>Ecdysozoa</taxon>
        <taxon>Arthropoda</taxon>
        <taxon>Hexapoda</taxon>
        <taxon>Insecta</taxon>
        <taxon>Pterygota</taxon>
        <taxon>Neoptera</taxon>
        <taxon>Endopterygota</taxon>
        <taxon>Diptera</taxon>
        <taxon>Nematocera</taxon>
        <taxon>Chironomoidea</taxon>
        <taxon>Chironomidae</taxon>
        <taxon>Clunio</taxon>
    </lineage>
</organism>
<dbReference type="EMBL" id="CVRI01000024">
    <property type="protein sequence ID" value="CRK92179.1"/>
    <property type="molecule type" value="Genomic_DNA"/>
</dbReference>
<dbReference type="PROSITE" id="PS50157">
    <property type="entry name" value="ZINC_FINGER_C2H2_2"/>
    <property type="match status" value="27"/>
</dbReference>
<evidence type="ECO:0000259" key="10">
    <source>
        <dbReference type="PROSITE" id="PS51915"/>
    </source>
</evidence>
<evidence type="ECO:0000256" key="2">
    <source>
        <dbReference type="ARBA" id="ARBA00022737"/>
    </source>
</evidence>
<feature type="domain" description="C2H2-type" evidence="9">
    <location>
        <begin position="2567"/>
        <end position="2594"/>
    </location>
</feature>
<feature type="binding site" evidence="7">
    <location>
        <position position="1974"/>
    </location>
    <ligand>
        <name>Zn(2+)</name>
        <dbReference type="ChEBI" id="CHEBI:29105"/>
    </ligand>
</feature>
<feature type="domain" description="C2H2-type" evidence="9">
    <location>
        <begin position="2477"/>
        <end position="2504"/>
    </location>
</feature>
<keyword evidence="2" id="KW-0677">Repeat</keyword>
<proteinExistence type="predicted"/>
<evidence type="ECO:0000313" key="12">
    <source>
        <dbReference type="Proteomes" id="UP000183832"/>
    </source>
</evidence>
<feature type="domain" description="C2H2-type" evidence="9">
    <location>
        <begin position="1506"/>
        <end position="1533"/>
    </location>
</feature>
<dbReference type="SUPFAM" id="SSF57716">
    <property type="entry name" value="Glucocorticoid receptor-like (DNA-binding domain)"/>
    <property type="match status" value="3"/>
</dbReference>
<feature type="domain" description="C2H2-type" evidence="9">
    <location>
        <begin position="1159"/>
        <end position="1187"/>
    </location>
</feature>
<feature type="domain" description="C2H2-type" evidence="9">
    <location>
        <begin position="1039"/>
        <end position="1067"/>
    </location>
</feature>
<evidence type="ECO:0000256" key="5">
    <source>
        <dbReference type="PROSITE-ProRule" id="PRU00042"/>
    </source>
</evidence>
<name>A0A1J1HW16_9DIPT</name>
<dbReference type="STRING" id="568069.A0A1J1HW16"/>
<dbReference type="PROSITE" id="PS00028">
    <property type="entry name" value="ZINC_FINGER_C2H2_1"/>
    <property type="match status" value="27"/>
</dbReference>
<dbReference type="SMART" id="SM00868">
    <property type="entry name" value="zf-AD"/>
    <property type="match status" value="4"/>
</dbReference>
<dbReference type="SUPFAM" id="SSF57667">
    <property type="entry name" value="beta-beta-alpha zinc fingers"/>
    <property type="match status" value="13"/>
</dbReference>
<dbReference type="InterPro" id="IPR036236">
    <property type="entry name" value="Znf_C2H2_sf"/>
</dbReference>
<dbReference type="SUPFAM" id="SSF48452">
    <property type="entry name" value="TPR-like"/>
    <property type="match status" value="1"/>
</dbReference>
<feature type="domain" description="C2H2-type" evidence="9">
    <location>
        <begin position="248"/>
        <end position="270"/>
    </location>
</feature>
<dbReference type="PROSITE" id="PS50005">
    <property type="entry name" value="TPR"/>
    <property type="match status" value="2"/>
</dbReference>
<feature type="domain" description="C2H2-type" evidence="9">
    <location>
        <begin position="1298"/>
        <end position="1323"/>
    </location>
</feature>
<dbReference type="FunFam" id="3.30.160.60:FF:000100">
    <property type="entry name" value="Zinc finger 45-like"/>
    <property type="match status" value="1"/>
</dbReference>
<feature type="repeat" description="TPR" evidence="6">
    <location>
        <begin position="1814"/>
        <end position="1847"/>
    </location>
</feature>
<feature type="domain" description="C2H2-type" evidence="9">
    <location>
        <begin position="508"/>
        <end position="535"/>
    </location>
</feature>
<protein>
    <submittedName>
        <fullName evidence="11">CLUMA_CG005714, isoform A</fullName>
    </submittedName>
</protein>
<dbReference type="Gene3D" id="3.40.1800.20">
    <property type="match status" value="1"/>
</dbReference>
<feature type="domain" description="C2H2-type" evidence="9">
    <location>
        <begin position="1477"/>
        <end position="1505"/>
    </location>
</feature>
<evidence type="ECO:0000256" key="8">
    <source>
        <dbReference type="SAM" id="MobiDB-lite"/>
    </source>
</evidence>
<feature type="domain" description="C2H2-type" evidence="9">
    <location>
        <begin position="566"/>
        <end position="595"/>
    </location>
</feature>
<sequence>MNNKCRLCLESNTNSFPIFENKNGFAITHYIDTIIPELQIEVQNDFLSRKICNICLEIIVTAYELRNKSIDNDKKMRNQFFANKSVEFIIKDEPYHHEPDISIKEEDGSFTEYFDTTYFLEKTRNDVSKYSGTTSSHRKSKENTPDESEDDNDGEEEESDESSYRTSNFFKCKICESEGGSRLFTKESMLKKHLQAHKTGSVKTYKINSKGYTCDVCESFFSSRQGLHYHKKRVHLGVKIETMASYQFQCDKCPAKFRRQISYTKHMSKHDEQILICKDCGIQFESINHLHLHSFIHCDYVQEYHDPEPQLFGCSLCAFQSMNNEELQQHMLIHQNEFNGDGILHVCLKCSFQLPDFKFMVNHANQHNTKLTHQCLKCFKKFSYGEKLLRHLKRYQDCFVCDICGHLATFKARMEEHIRAVHKREFDHLCPICGVKERSSGLLRAHIRLKHEVVNKYKCSFCPKAFRTPLCTISISSKCSSKRTCHRNLMLHQKSHDPVKIEEMRQRNTCEHCGKRFLTKYALQRHMVTHTGARPYVCTFSGCDRSFTQSNDLNKHIRTHVGENSYLCEYPGCSEAFKFKADLRHHESDHYRKPNKICKTSEIFDKTMDKFCRLCLEEDKEFFFIFGYKNEILIRNYIGAIIHELSIIRNDGLSDEICNNCLDLIIKMYDLRIKSIHNDAQMRNQLYGSPHLQLGEFISTGDLPDQTTIKIKEEIIENEIEDELRNYDNFGIKECSVLLKRLDSSEKISDLLAENKIKEDEEDLNELACSDVNDDASVSNDSFKNLRVGDQMFNCELCPLNGGSRLFSTKVKLKKHLDDHKSGKMFAYKVNPQGYPCNVCSSTFSTRQGRFAHKKKYHPDHNEVKSSPTKKSKKIQSTMIQDEKQTEFFKCELCESQGGSRLFITENKYNKHLRDHETGYVKIYHVNPQGYSCDICKQTFPNRQSRHVHKKKAHHGSIQCSNVNIAILEKGMKNESENDASLGTFEMENEHSEPNLFKCKICESQEGSRLFKTKSMYEKHHQEHKAGLVNVNYVKPEGYPCNFCKSVFKSRQSRFAHKKKHHVGEIPQLQTAKSVETTENLKNKSNGKPNNEISDTSDDEKKLFDDLNDEDLPRNFFKCEICETQGGSRLFVKEKKYLKHLQDHETGDVKIYQVNPKGYCCYICNIVFPNRQALHYHRKRIHGTEVNITSKEFDLTENQKDFNELSPSEVTIKTPISTKFFKCKICKSNGGSRLFTKETMFRRHIQAHKMGNVKILKVNSNGYSCSECTSVFSSRQGLHHHRKRGHDKAKDSLWNWKFKCGICSSKFATKEMYAKHMTNHEDQIFICKDCGIQYKTMKELKFHSFLHCDYVEEYQNPEVHTYGCSFCSFFSLNDEELQQHFLIHQSDFNDNKIHICVKCSAQFKDFTFFVNHSNQHNLRLTHKCLKCLKKFPYGDKLLRHLKQHKNSYICDICGHVATIKGRLEEHIRTVHIREFTYLCPICGVKERTDWILRTHIRLKHETDKKYKCSFCPKAFQSPLKYKFHQTVHAKEPTFQCLKCPNKYKGYRNLMLHLKLHDPVKVEEMKRKNTCSYCFKGFLTKGKLHVHMVTHTGERPFACDFVGCDKSFTQQKIYNHSTDDKKDNVWVKDGDNLEFTIDVMPEIRPFTDNRNSSDLYEASLRKNSKDDKDFPEYEVLDCGKPVNFTYYDDLVGIIHRKKHKNLPEPDVLFTFTTKSKSGKMRKSFDVDALEMKLRKDKRDKPRSVQLYNKIGNFWRIKGNALISIECFRKALSINPTNSEVILNLARVLFHQGYLEDAIFLTRKSLEVHSADRSAWRQYFTLGEIFKKYGNIQESVLHFRHALELSPQHDKILQALEEIEKIPISSLHFYTILIISLLVLGVLIVMRYLNQEEGGGESEPKRDKIRCFKFRGAMNKKTNMANNMSEKCRMCLKNLSEAVSISIFDKRKGMSIHSWINFLVPELSIDENDDLPKTICYICLQIVLNACELRSTSIKNDNLLRSQVISELQVKEEILEDMKNKSQLADLFIKQEPETELFEIEVGENSHLWFLEPQSTFDELENYVNKEHKLRNKTKFRKNPKPVLGSNFHCEICENNGEFRILKTKSILEKHMRAHMKGTVRFGLKKAPYRNICSYSSNSRYDKKLRLCKVCGFKENNLTLLNLHTYIHCEYVEEYQEPEQRFACIACTFESVNDSDLKVHVLSHQNDFDLNRKVVLCNKCSLTFDNYVDIEKHLSHHNEKITHRCLKCGNKFAYGLKLFRHLKNHERSFVCDLCGYTAIVKIKLENHITTTHMKQFSLCAICGKTLKNRDILRIHMKTHENVKKFKCLLCPKEFRRERNYHYHQGVHSNEATYQCPMCPKKFKTYRRVSYHKRFHDPEKAKLLREQHCCTICRKTYLTSQSLKRHMINHTGIKTETKLSEKEFSESSHLWFQENSDIFHKTLPNNKPKSFKNEIKYSGYNKRKLENHMNVVVVHIKELCLCPICGKTLKTRDVLPRHIKTHDNVRNFKCLFCPIEFQNARNFHNHQGVHTKEANHQCPMCPKKFKTYAKLIHHKRFHNPDVVKMLRKKHCCDTCAKTFLSSNALKRHMITHRGIRPFNCNFEGCDRSFTQSGD</sequence>
<evidence type="ECO:0000313" key="11">
    <source>
        <dbReference type="EMBL" id="CRK92179.1"/>
    </source>
</evidence>
<keyword evidence="1 7" id="KW-0479">Metal-binding</keyword>
<feature type="binding site" evidence="7">
    <location>
        <position position="1977"/>
    </location>
    <ligand>
        <name>Zn(2+)</name>
        <dbReference type="ChEBI" id="CHEBI:29105"/>
    </ligand>
</feature>
<feature type="domain" description="C2H2-type" evidence="9">
    <location>
        <begin position="835"/>
        <end position="863"/>
    </location>
</feature>
<feature type="domain" description="C2H2-type" evidence="9">
    <location>
        <begin position="2385"/>
        <end position="2412"/>
    </location>
</feature>
<gene>
    <name evidence="11" type="ORF">CLUMA_CG005714</name>
</gene>
<dbReference type="Pfam" id="PF13181">
    <property type="entry name" value="TPR_8"/>
    <property type="match status" value="1"/>
</dbReference>
<feature type="binding site" evidence="7">
    <location>
        <position position="52"/>
    </location>
    <ligand>
        <name>Zn(2+)</name>
        <dbReference type="ChEBI" id="CHEBI:29105"/>
    </ligand>
</feature>
<feature type="region of interest" description="Disordered" evidence="8">
    <location>
        <begin position="1076"/>
        <end position="1100"/>
    </location>
</feature>
<reference evidence="11 12" key="1">
    <citation type="submission" date="2015-04" db="EMBL/GenBank/DDBJ databases">
        <authorList>
            <person name="Syromyatnikov M.Y."/>
            <person name="Popov V.N."/>
        </authorList>
    </citation>
    <scope>NUCLEOTIDE SEQUENCE [LARGE SCALE GENOMIC DNA]</scope>
</reference>
<dbReference type="GO" id="GO:0008270">
    <property type="term" value="F:zinc ion binding"/>
    <property type="evidence" value="ECO:0007669"/>
    <property type="project" value="UniProtKB-UniRule"/>
</dbReference>
<feature type="binding site" evidence="7">
    <location>
        <position position="8"/>
    </location>
    <ligand>
        <name>Zn(2+)</name>
        <dbReference type="ChEBI" id="CHEBI:29105"/>
    </ligand>
</feature>
<feature type="domain" description="C2H2-type" evidence="9">
    <location>
        <begin position="399"/>
        <end position="427"/>
    </location>
</feature>
<keyword evidence="4 7" id="KW-0862">Zinc</keyword>
<evidence type="ECO:0000256" key="1">
    <source>
        <dbReference type="ARBA" id="ARBA00022723"/>
    </source>
</evidence>
<dbReference type="Pfam" id="PF07776">
    <property type="entry name" value="zf-AD"/>
    <property type="match status" value="2"/>
</dbReference>
<feature type="domain" description="C2H2-type" evidence="9">
    <location>
        <begin position="1263"/>
        <end position="1291"/>
    </location>
</feature>
<feature type="domain" description="C2H2-type" evidence="9">
    <location>
        <begin position="2295"/>
        <end position="2322"/>
    </location>
</feature>
<feature type="domain" description="C2H2-type" evidence="9">
    <location>
        <begin position="2351"/>
        <end position="2378"/>
    </location>
</feature>
<dbReference type="FunFam" id="3.30.160.60:FF:000125">
    <property type="entry name" value="Putative zinc finger protein 143"/>
    <property type="match status" value="1"/>
</dbReference>
<keyword evidence="6" id="KW-0802">TPR repeat</keyword>
<feature type="domain" description="ZAD" evidence="10">
    <location>
        <begin position="1924"/>
        <end position="2001"/>
    </location>
</feature>
<dbReference type="Proteomes" id="UP000183832">
    <property type="component" value="Unassembled WGS sequence"/>
</dbReference>
<feature type="domain" description="C2H2-type" evidence="9">
    <location>
        <begin position="2323"/>
        <end position="2350"/>
    </location>
</feature>
<dbReference type="SMART" id="SM00355">
    <property type="entry name" value="ZnF_C2H2"/>
    <property type="match status" value="46"/>
</dbReference>
<keyword evidence="12" id="KW-1185">Reference proteome</keyword>
<evidence type="ECO:0000256" key="4">
    <source>
        <dbReference type="ARBA" id="ARBA00022833"/>
    </source>
</evidence>
<feature type="region of interest" description="Disordered" evidence="8">
    <location>
        <begin position="854"/>
        <end position="874"/>
    </location>
</feature>
<feature type="domain" description="ZAD" evidence="10">
    <location>
        <begin position="3"/>
        <end position="79"/>
    </location>
</feature>
<feature type="domain" description="C2H2-type" evidence="9">
    <location>
        <begin position="931"/>
        <end position="959"/>
    </location>
</feature>
<evidence type="ECO:0000256" key="3">
    <source>
        <dbReference type="ARBA" id="ARBA00022771"/>
    </source>
</evidence>
<dbReference type="SMART" id="SM00028">
    <property type="entry name" value="TPR"/>
    <property type="match status" value="3"/>
</dbReference>
<feature type="repeat" description="TPR" evidence="6">
    <location>
        <begin position="1743"/>
        <end position="1776"/>
    </location>
</feature>
<evidence type="ECO:0000256" key="7">
    <source>
        <dbReference type="PROSITE-ProRule" id="PRU01263"/>
    </source>
</evidence>
<dbReference type="PROSITE" id="PS51915">
    <property type="entry name" value="ZAD"/>
    <property type="match status" value="2"/>
</dbReference>